<dbReference type="EMBL" id="JAJEPR010000045">
    <property type="protein sequence ID" value="MCC2191265.1"/>
    <property type="molecule type" value="Genomic_DNA"/>
</dbReference>
<evidence type="ECO:0000313" key="2">
    <source>
        <dbReference type="Proteomes" id="UP001197875"/>
    </source>
</evidence>
<dbReference type="Pfam" id="PF18982">
    <property type="entry name" value="JetA"/>
    <property type="match status" value="1"/>
</dbReference>
<protein>
    <submittedName>
        <fullName evidence="1">DUF5716 family protein</fullName>
    </submittedName>
</protein>
<sequence>MNLFDTLPGSFFNCLASGSTNRVYADCLLLIYHEYDREITYRIPRSQVRDALAVYLMEHQVEKLEDEPEENTNYNEMANAVIRRFCSREVGWLEEDIDDATYEKHIMMTEQGVVLAEFLQQLMKPEREEFSSYIFNVYNILKDPDQWENDPYINGLRAVYRNAKLLSKALKRLATFIKKIIERMVQEETMESLTENILEYCEGDFIKEYARLTKQQNIHIYRSYIRLRLEEIQNDAALLELLAKGCRLEENRSLEESKGVVQDMLHTIRQFFTEEYDEIMRDIKHKITVYLQLAIGRARFIRNRSRDIRGNVEQTIRILTEEMDDLGWKDELPEEMNPLFDLESNEFLDLESIRYPRKNQRIAKASQVEVEEMTEEDIERARLAHEREAENPYSKEKMKSYVEHVMGNRTEVSSDDLPLESKNELLSALSAVAYGRENGFEIRVEDGYMEMQQMLIRRFTIEKEEKNE</sequence>
<accession>A0AAE3J8F7</accession>
<dbReference type="InterPro" id="IPR043773">
    <property type="entry name" value="JetA"/>
</dbReference>
<dbReference type="RefSeq" id="WP_178045138.1">
    <property type="nucleotide sequence ID" value="NZ_JAJEPR010000045.1"/>
</dbReference>
<name>A0AAE3J8F7_9FIRM</name>
<proteinExistence type="predicted"/>
<dbReference type="AlphaFoldDB" id="A0AAE3J8F7"/>
<keyword evidence="2" id="KW-1185">Reference proteome</keyword>
<evidence type="ECO:0000313" key="1">
    <source>
        <dbReference type="EMBL" id="MCC2191265.1"/>
    </source>
</evidence>
<organism evidence="1 2">
    <name type="scientific">Fusicatenibacter faecihominis</name>
    <dbReference type="NCBI Taxonomy" id="2881276"/>
    <lineage>
        <taxon>Bacteria</taxon>
        <taxon>Bacillati</taxon>
        <taxon>Bacillota</taxon>
        <taxon>Clostridia</taxon>
        <taxon>Lachnospirales</taxon>
        <taxon>Lachnospiraceae</taxon>
        <taxon>Fusicatenibacter</taxon>
    </lineage>
</organism>
<reference evidence="1 2" key="1">
    <citation type="submission" date="2021-10" db="EMBL/GenBank/DDBJ databases">
        <title>Anaerobic single-cell dispensing facilitates the cultivation of human gut bacteria.</title>
        <authorList>
            <person name="Afrizal A."/>
        </authorList>
    </citation>
    <scope>NUCLEOTIDE SEQUENCE [LARGE SCALE GENOMIC DNA]</scope>
    <source>
        <strain evidence="1 2">CLA-AA-H277</strain>
    </source>
</reference>
<dbReference type="Proteomes" id="UP001197875">
    <property type="component" value="Unassembled WGS sequence"/>
</dbReference>
<gene>
    <name evidence="1" type="ORF">LKD71_15965</name>
</gene>
<comment type="caution">
    <text evidence="1">The sequence shown here is derived from an EMBL/GenBank/DDBJ whole genome shotgun (WGS) entry which is preliminary data.</text>
</comment>